<name>A0A2S1YHG3_9FLAO</name>
<keyword evidence="3" id="KW-1185">Reference proteome</keyword>
<feature type="transmembrane region" description="Helical" evidence="1">
    <location>
        <begin position="24"/>
        <end position="50"/>
    </location>
</feature>
<dbReference type="EMBL" id="CP029255">
    <property type="protein sequence ID" value="AWK03475.1"/>
    <property type="molecule type" value="Genomic_DNA"/>
</dbReference>
<proteinExistence type="predicted"/>
<evidence type="ECO:0000256" key="1">
    <source>
        <dbReference type="SAM" id="Phobius"/>
    </source>
</evidence>
<reference evidence="2 3" key="1">
    <citation type="submission" date="2018-05" db="EMBL/GenBank/DDBJ databases">
        <title>Genome sequencing of Flavobacterium sp. HYN0056.</title>
        <authorList>
            <person name="Yi H."/>
            <person name="Baek C."/>
        </authorList>
    </citation>
    <scope>NUCLEOTIDE SEQUENCE [LARGE SCALE GENOMIC DNA]</scope>
    <source>
        <strain evidence="2 3">HYN0056</strain>
    </source>
</reference>
<dbReference type="Proteomes" id="UP000245250">
    <property type="component" value="Chromosome"/>
</dbReference>
<dbReference type="AlphaFoldDB" id="A0A2S1YHG3"/>
<gene>
    <name evidence="2" type="ORF">HYN56_04250</name>
</gene>
<evidence type="ECO:0000313" key="3">
    <source>
        <dbReference type="Proteomes" id="UP000245250"/>
    </source>
</evidence>
<accession>A0A2S1YHG3</accession>
<feature type="transmembrane region" description="Helical" evidence="1">
    <location>
        <begin position="56"/>
        <end position="75"/>
    </location>
</feature>
<organism evidence="2 3">
    <name type="scientific">Flavobacterium crocinum</name>
    <dbReference type="NCBI Taxonomy" id="2183896"/>
    <lineage>
        <taxon>Bacteria</taxon>
        <taxon>Pseudomonadati</taxon>
        <taxon>Bacteroidota</taxon>
        <taxon>Flavobacteriia</taxon>
        <taxon>Flavobacteriales</taxon>
        <taxon>Flavobacteriaceae</taxon>
        <taxon>Flavobacterium</taxon>
    </lineage>
</organism>
<sequence length="82" mass="9475">MSGIGVLGIFISFLKFWKSNIQKVFLLSTVTFLNTFFSLLIILTAIFEVVNYQLDISNMVFLINFIIPITGFFLIKRKMKES</sequence>
<keyword evidence="1" id="KW-0812">Transmembrane</keyword>
<evidence type="ECO:0000313" key="2">
    <source>
        <dbReference type="EMBL" id="AWK03475.1"/>
    </source>
</evidence>
<keyword evidence="1" id="KW-1133">Transmembrane helix</keyword>
<dbReference type="KEGG" id="fcr:HYN56_04250"/>
<protein>
    <submittedName>
        <fullName evidence="2">Uncharacterized protein</fullName>
    </submittedName>
</protein>
<keyword evidence="1" id="KW-0472">Membrane</keyword>